<evidence type="ECO:0000256" key="5">
    <source>
        <dbReference type="ARBA" id="ARBA00022833"/>
    </source>
</evidence>
<accession>A0A7R8WTT3</accession>
<evidence type="ECO:0000313" key="9">
    <source>
        <dbReference type="EMBL" id="CAD7235011.1"/>
    </source>
</evidence>
<dbReference type="PANTHER" id="PTHR47772">
    <property type="entry name" value="ZINC FINGER PROTEIN 200"/>
    <property type="match status" value="1"/>
</dbReference>
<dbReference type="OrthoDB" id="4748970at2759"/>
<organism evidence="9">
    <name type="scientific">Cyprideis torosa</name>
    <dbReference type="NCBI Taxonomy" id="163714"/>
    <lineage>
        <taxon>Eukaryota</taxon>
        <taxon>Metazoa</taxon>
        <taxon>Ecdysozoa</taxon>
        <taxon>Arthropoda</taxon>
        <taxon>Crustacea</taxon>
        <taxon>Oligostraca</taxon>
        <taxon>Ostracoda</taxon>
        <taxon>Podocopa</taxon>
        <taxon>Podocopida</taxon>
        <taxon>Cytherocopina</taxon>
        <taxon>Cytheroidea</taxon>
        <taxon>Cytherideidae</taxon>
        <taxon>Cyprideis</taxon>
    </lineage>
</organism>
<dbReference type="PROSITE" id="PS50157">
    <property type="entry name" value="ZINC_FINGER_C2H2_2"/>
    <property type="match status" value="3"/>
</dbReference>
<evidence type="ECO:0000256" key="6">
    <source>
        <dbReference type="ARBA" id="ARBA00023015"/>
    </source>
</evidence>
<sequence length="244" mass="28011">MYRRHNTLNHSNRPPVLCQICGQEFRSQGELKNHTNVRHEDPQFKCTLCDRMFHKRVTLSHHMKVHADERKHVCSYCPKAFFVKKQLQEHLNTHLGLRPFPCPHCPDTFAGNGDLFFKKICYLLQFDVSSISLMEDWLAQNLHSLSEENRASTDGCSGVSSPCPHSGQEGVSFRPILNKCLKSQNLPDSCPPPFLLLQLMSSKRSPYCKAIDLASAHKVFHCFLFNSVFWTVCGVYCPMTLMWP</sequence>
<dbReference type="PROSITE" id="PS00028">
    <property type="entry name" value="ZINC_FINGER_C2H2_1"/>
    <property type="match status" value="3"/>
</dbReference>
<dbReference type="InterPro" id="IPR036236">
    <property type="entry name" value="Znf_C2H2_sf"/>
</dbReference>
<reference evidence="9" key="1">
    <citation type="submission" date="2020-11" db="EMBL/GenBank/DDBJ databases">
        <authorList>
            <person name="Tran Van P."/>
        </authorList>
    </citation>
    <scope>NUCLEOTIDE SEQUENCE</scope>
</reference>
<evidence type="ECO:0000256" key="7">
    <source>
        <dbReference type="ARBA" id="ARBA00023163"/>
    </source>
</evidence>
<dbReference type="AlphaFoldDB" id="A0A7R8WTT3"/>
<dbReference type="PANTHER" id="PTHR47772:SF14">
    <property type="entry name" value="OOCYTE ZINC FINGER PROTEIN XLCOF6.1-LIKE"/>
    <property type="match status" value="1"/>
</dbReference>
<keyword evidence="5" id="KW-0862">Zinc</keyword>
<keyword evidence="8" id="KW-0539">Nucleus</keyword>
<keyword evidence="4" id="KW-0863">Zinc-finger</keyword>
<evidence type="ECO:0000256" key="8">
    <source>
        <dbReference type="ARBA" id="ARBA00023242"/>
    </source>
</evidence>
<comment type="subcellular location">
    <subcellularLocation>
        <location evidence="1">Nucleus</location>
    </subcellularLocation>
</comment>
<keyword evidence="7" id="KW-0804">Transcription</keyword>
<dbReference type="InterPro" id="IPR013087">
    <property type="entry name" value="Znf_C2H2_type"/>
</dbReference>
<dbReference type="SUPFAM" id="SSF57667">
    <property type="entry name" value="beta-beta-alpha zinc fingers"/>
    <property type="match status" value="2"/>
</dbReference>
<gene>
    <name evidence="9" type="ORF">CTOB1V02_LOCUS12827</name>
</gene>
<dbReference type="GO" id="GO:0005634">
    <property type="term" value="C:nucleus"/>
    <property type="evidence" value="ECO:0007669"/>
    <property type="project" value="UniProtKB-SubCell"/>
</dbReference>
<keyword evidence="6" id="KW-0805">Transcription regulation</keyword>
<evidence type="ECO:0000256" key="4">
    <source>
        <dbReference type="ARBA" id="ARBA00022771"/>
    </source>
</evidence>
<evidence type="ECO:0000256" key="2">
    <source>
        <dbReference type="ARBA" id="ARBA00022723"/>
    </source>
</evidence>
<evidence type="ECO:0000256" key="1">
    <source>
        <dbReference type="ARBA" id="ARBA00004123"/>
    </source>
</evidence>
<keyword evidence="3" id="KW-0677">Repeat</keyword>
<name>A0A7R8WTT3_9CRUS</name>
<protein>
    <submittedName>
        <fullName evidence="9">Uncharacterized protein</fullName>
    </submittedName>
</protein>
<dbReference type="InterPro" id="IPR050636">
    <property type="entry name" value="C2H2-ZF_domain-containing"/>
</dbReference>
<dbReference type="SMART" id="SM00355">
    <property type="entry name" value="ZnF_C2H2"/>
    <property type="match status" value="3"/>
</dbReference>
<dbReference type="Pfam" id="PF00096">
    <property type="entry name" value="zf-C2H2"/>
    <property type="match status" value="3"/>
</dbReference>
<dbReference type="EMBL" id="OB670799">
    <property type="protein sequence ID" value="CAD7235011.1"/>
    <property type="molecule type" value="Genomic_DNA"/>
</dbReference>
<dbReference type="Gene3D" id="3.30.160.60">
    <property type="entry name" value="Classic Zinc Finger"/>
    <property type="match status" value="2"/>
</dbReference>
<evidence type="ECO:0000256" key="3">
    <source>
        <dbReference type="ARBA" id="ARBA00022737"/>
    </source>
</evidence>
<keyword evidence="2" id="KW-0479">Metal-binding</keyword>
<proteinExistence type="predicted"/>
<dbReference type="GO" id="GO:0008270">
    <property type="term" value="F:zinc ion binding"/>
    <property type="evidence" value="ECO:0007669"/>
    <property type="project" value="UniProtKB-KW"/>
</dbReference>